<reference evidence="2 3" key="1">
    <citation type="journal article" date="2000" name="Nature">
        <title>Complete DNA sequence of a serogroup A strain of Neisseria meningitidis Z2491.</title>
        <authorList>
            <person name="Parkhill J."/>
            <person name="Achtman M."/>
            <person name="James K.D."/>
            <person name="Bentley S.D."/>
            <person name="Churcher C."/>
            <person name="Klee S.R."/>
            <person name="Morelli G."/>
            <person name="Basham D."/>
            <person name="Brown D."/>
            <person name="Chillingworth T."/>
            <person name="Davies R.M."/>
            <person name="Davis P."/>
            <person name="Devlin K."/>
            <person name="Feltwell T."/>
            <person name="Hamlin N."/>
            <person name="Holroyd S."/>
            <person name="Jagels K."/>
            <person name="Leather S."/>
            <person name="Moule S."/>
            <person name="Mungall K."/>
            <person name="Quail M.A."/>
            <person name="Rajandream M.A."/>
            <person name="Rutherford K.M."/>
            <person name="Simmonds M."/>
            <person name="Skelton J."/>
            <person name="Whitehead S."/>
            <person name="Spratt B.G."/>
            <person name="Barrell B.G."/>
        </authorList>
    </citation>
    <scope>NUCLEOTIDE SEQUENCE [LARGE SCALE GENOMIC DNA]</scope>
    <source>
        <strain evidence="3">DSM 15465 / Z2491</strain>
    </source>
</reference>
<feature type="region of interest" description="Disordered" evidence="1">
    <location>
        <begin position="421"/>
        <end position="457"/>
    </location>
</feature>
<dbReference type="EMBL" id="AL157959">
    <property type="protein sequence ID" value="CAM08338.1"/>
    <property type="molecule type" value="Genomic_DNA"/>
</dbReference>
<name>A0A0U1RII4_NEIMA</name>
<gene>
    <name evidence="2" type="ordered locus">NMA1131</name>
</gene>
<accession>A0A0U1RII4</accession>
<dbReference type="AlphaFoldDB" id="A0A0U1RII4"/>
<dbReference type="Proteomes" id="UP000000626">
    <property type="component" value="Chromosome"/>
</dbReference>
<sequence length="457" mass="51232">MCRCGFGRVETVCLIPKGVEFVEMDILILRVDVPKEGFARKLGAHETVFAADDGAVGKVQQFVEVLLRHERDFDEADGCRLKNIAVVLQGILRNNAVLFEAVDNLRPRQQKCQRTACLSPHFQPLCPNIAPIAEKQPFGGVFFGKHQPLAQGSAIETDGFAVIAFAYQSAAFFAETHKPKIFLNTLLRRRHQVQPFIAFLRAQIFPIQPKRLVSADDVQHIFGQVAGKSFDDDIGNRRGINICRIGMPSADMNILMNAGNIGQIRAKRTQGGHIVRPQMHLPTEFAVQNTGKPPRNADVAEIVDDLAKNPADKRRSIHRNNGNGLKRAKIVEQIHNQQNNRNKQQHSLTFQIKLLFQMMLDGVEKDEFEQKRRFAGKDDAVNQMLGFVFGRIGGENGKRRQGYQADDKPADKQVSGHCKAFKKAKRHYRPKRTPCLTDAPEMPSEALPQENTAPPNL</sequence>
<organism evidence="2 3">
    <name type="scientific">Neisseria meningitidis serogroup A / serotype 4A (strain DSM 15465 / Z2491)</name>
    <dbReference type="NCBI Taxonomy" id="122587"/>
    <lineage>
        <taxon>Bacteria</taxon>
        <taxon>Pseudomonadati</taxon>
        <taxon>Pseudomonadota</taxon>
        <taxon>Betaproteobacteria</taxon>
        <taxon>Neisseriales</taxon>
        <taxon>Neisseriaceae</taxon>
        <taxon>Neisseria</taxon>
    </lineage>
</organism>
<dbReference type="HOGENOM" id="CLU_631386_0_0_4"/>
<evidence type="ECO:0000256" key="1">
    <source>
        <dbReference type="SAM" id="MobiDB-lite"/>
    </source>
</evidence>
<evidence type="ECO:0000313" key="3">
    <source>
        <dbReference type="Proteomes" id="UP000000626"/>
    </source>
</evidence>
<dbReference type="KEGG" id="nma:NMA1131"/>
<evidence type="ECO:0000313" key="2">
    <source>
        <dbReference type="EMBL" id="CAM08338.1"/>
    </source>
</evidence>
<protein>
    <submittedName>
        <fullName evidence="2">Uncharacterized protein</fullName>
    </submittedName>
</protein>
<dbReference type="EnsemblBacteria" id="CAM08338">
    <property type="protein sequence ID" value="CAM08338"/>
    <property type="gene ID" value="NMA1131"/>
</dbReference>
<proteinExistence type="predicted"/>
<feature type="compositionally biased region" description="Basic residues" evidence="1">
    <location>
        <begin position="421"/>
        <end position="432"/>
    </location>
</feature>
<feature type="region of interest" description="Disordered" evidence="1">
    <location>
        <begin position="396"/>
        <end position="415"/>
    </location>
</feature>